<comment type="subcellular location">
    <subcellularLocation>
        <location evidence="1">Nucleus</location>
    </subcellularLocation>
</comment>
<evidence type="ECO:0000256" key="5">
    <source>
        <dbReference type="ARBA" id="ARBA00023242"/>
    </source>
</evidence>
<accession>A0ABQ9HCR5</accession>
<evidence type="ECO:0000313" key="6">
    <source>
        <dbReference type="EMBL" id="KAJ8882135.1"/>
    </source>
</evidence>
<comment type="caution">
    <text evidence="6">The sequence shown here is derived from an EMBL/GenBank/DDBJ whole genome shotgun (WGS) entry which is preliminary data.</text>
</comment>
<dbReference type="InterPro" id="IPR012337">
    <property type="entry name" value="RNaseH-like_sf"/>
</dbReference>
<protein>
    <submittedName>
        <fullName evidence="6">Uncharacterized protein</fullName>
    </submittedName>
</protein>
<keyword evidence="7" id="KW-1185">Reference proteome</keyword>
<name>A0ABQ9HCR5_9NEOP</name>
<dbReference type="SUPFAM" id="SSF53098">
    <property type="entry name" value="Ribonuclease H-like"/>
    <property type="match status" value="1"/>
</dbReference>
<organism evidence="6 7">
    <name type="scientific">Dryococelus australis</name>
    <dbReference type="NCBI Taxonomy" id="614101"/>
    <lineage>
        <taxon>Eukaryota</taxon>
        <taxon>Metazoa</taxon>
        <taxon>Ecdysozoa</taxon>
        <taxon>Arthropoda</taxon>
        <taxon>Hexapoda</taxon>
        <taxon>Insecta</taxon>
        <taxon>Pterygota</taxon>
        <taxon>Neoptera</taxon>
        <taxon>Polyneoptera</taxon>
        <taxon>Phasmatodea</taxon>
        <taxon>Verophasmatodea</taxon>
        <taxon>Anareolatae</taxon>
        <taxon>Phasmatidae</taxon>
        <taxon>Eurycanthinae</taxon>
        <taxon>Dryococelus</taxon>
    </lineage>
</organism>
<evidence type="ECO:0000256" key="1">
    <source>
        <dbReference type="ARBA" id="ARBA00004123"/>
    </source>
</evidence>
<proteinExistence type="predicted"/>
<dbReference type="Proteomes" id="UP001159363">
    <property type="component" value="Chromosome 5"/>
</dbReference>
<evidence type="ECO:0000256" key="2">
    <source>
        <dbReference type="ARBA" id="ARBA00022723"/>
    </source>
</evidence>
<keyword evidence="4" id="KW-0862">Zinc</keyword>
<evidence type="ECO:0000256" key="4">
    <source>
        <dbReference type="ARBA" id="ARBA00022833"/>
    </source>
</evidence>
<evidence type="ECO:0000313" key="7">
    <source>
        <dbReference type="Proteomes" id="UP001159363"/>
    </source>
</evidence>
<keyword evidence="5" id="KW-0539">Nucleus</keyword>
<dbReference type="InterPro" id="IPR052035">
    <property type="entry name" value="ZnF_BED_domain_contain"/>
</dbReference>
<dbReference type="PANTHER" id="PTHR46481:SF10">
    <property type="entry name" value="ZINC FINGER BED DOMAIN-CONTAINING PROTEIN 39"/>
    <property type="match status" value="1"/>
</dbReference>
<dbReference type="EMBL" id="JARBHB010000006">
    <property type="protein sequence ID" value="KAJ8882135.1"/>
    <property type="molecule type" value="Genomic_DNA"/>
</dbReference>
<keyword evidence="2" id="KW-0479">Metal-binding</keyword>
<sequence>MCGRTLTFLQHIHHRQNISCVILKFQEVLKNKEKFWHEGPQDTAITTKITEMVCVDLQPLTIVDDIGYRRLVSHSEERYEMVSRKTLSTVVISKIVRSMSEKISGIVTTASTPSVTSDIWTSKSGNNFISVTVHFIDADWQFQHLLLEVWLFSGESHTAANIDFRKWELKIVAQLKINSVTCMVRKYLLLERLCEQRHALALPACQSLNLGQGMELANQDWELVDILVKIFKLFWEATKTLSGEQSTVADCIPVVNSIKTSLQSLCGEQRVKIFANELRTEMNH</sequence>
<evidence type="ECO:0000256" key="3">
    <source>
        <dbReference type="ARBA" id="ARBA00022771"/>
    </source>
</evidence>
<dbReference type="SUPFAM" id="SSF140996">
    <property type="entry name" value="Hermes dimerisation domain"/>
    <property type="match status" value="1"/>
</dbReference>
<dbReference type="PANTHER" id="PTHR46481">
    <property type="entry name" value="ZINC FINGER BED DOMAIN-CONTAINING PROTEIN 4"/>
    <property type="match status" value="1"/>
</dbReference>
<gene>
    <name evidence="6" type="ORF">PR048_018623</name>
</gene>
<keyword evidence="3" id="KW-0863">Zinc-finger</keyword>
<reference evidence="6 7" key="1">
    <citation type="submission" date="2023-02" db="EMBL/GenBank/DDBJ databases">
        <title>LHISI_Scaffold_Assembly.</title>
        <authorList>
            <person name="Stuart O.P."/>
            <person name="Cleave R."/>
            <person name="Magrath M.J.L."/>
            <person name="Mikheyev A.S."/>
        </authorList>
    </citation>
    <scope>NUCLEOTIDE SEQUENCE [LARGE SCALE GENOMIC DNA]</scope>
    <source>
        <strain evidence="6">Daus_M_001</strain>
        <tissue evidence="6">Leg muscle</tissue>
    </source>
</reference>